<feature type="transmembrane region" description="Helical" evidence="1">
    <location>
        <begin position="113"/>
        <end position="134"/>
    </location>
</feature>
<sequence>MIDRYIYAVTQKLPVNQRNDISIELRGLIEDMLEERMQETDSQEKLVKEILLELGHPKKLANKYRGTKRYVIGPEIFDTYLLVLKIVLICVAGGIGISFIVQTAMEPTNILSHFIDMIVSIVTGIPMAFGWTTFSFAMVDLFGTGQPIDLGTENEWDPADLPEVPEKKRQIPRGDSIAGIVFYTIMLVFLSFSSDYFGIWTFQDEFSGVIPFLNEQTYTTYLLFIILIFGVGIVKEVLKLVSGKWTYKLATYIFFINIVSIIATLILITRPDFWNPEFMDELVQRGMLIVNSEAYNIITKIWDQLTFWLLILLLVGLIVDALVGFLKARKK</sequence>
<keyword evidence="1" id="KW-1133">Transmembrane helix</keyword>
<dbReference type="AlphaFoldDB" id="A0AB39HVI2"/>
<gene>
    <name evidence="2" type="ORF">AB4Y30_08595</name>
</gene>
<accession>A0AB39HVI2</accession>
<feature type="transmembrane region" description="Helical" evidence="1">
    <location>
        <begin position="250"/>
        <end position="269"/>
    </location>
</feature>
<dbReference type="EMBL" id="CP162599">
    <property type="protein sequence ID" value="XDK34530.1"/>
    <property type="molecule type" value="Genomic_DNA"/>
</dbReference>
<evidence type="ECO:0000256" key="1">
    <source>
        <dbReference type="SAM" id="Phobius"/>
    </source>
</evidence>
<dbReference type="RefSeq" id="WP_368655200.1">
    <property type="nucleotide sequence ID" value="NZ_CP162599.1"/>
</dbReference>
<evidence type="ECO:0008006" key="3">
    <source>
        <dbReference type="Google" id="ProtNLM"/>
    </source>
</evidence>
<name>A0AB39HVI2_9BACI</name>
<keyword evidence="1" id="KW-0812">Transmembrane</keyword>
<feature type="transmembrane region" description="Helical" evidence="1">
    <location>
        <begin position="305"/>
        <end position="326"/>
    </location>
</feature>
<protein>
    <recommendedName>
        <fullName evidence="3">ABC transporter permease</fullName>
    </recommendedName>
</protein>
<proteinExistence type="predicted"/>
<evidence type="ECO:0000313" key="2">
    <source>
        <dbReference type="EMBL" id="XDK34530.1"/>
    </source>
</evidence>
<feature type="transmembrane region" description="Helical" evidence="1">
    <location>
        <begin position="218"/>
        <end position="238"/>
    </location>
</feature>
<feature type="transmembrane region" description="Helical" evidence="1">
    <location>
        <begin position="79"/>
        <end position="101"/>
    </location>
</feature>
<feature type="transmembrane region" description="Helical" evidence="1">
    <location>
        <begin position="177"/>
        <end position="198"/>
    </location>
</feature>
<organism evidence="2">
    <name type="scientific">Ornithinibacillus sp. 4-3</name>
    <dbReference type="NCBI Taxonomy" id="3231488"/>
    <lineage>
        <taxon>Bacteria</taxon>
        <taxon>Bacillati</taxon>
        <taxon>Bacillota</taxon>
        <taxon>Bacilli</taxon>
        <taxon>Bacillales</taxon>
        <taxon>Bacillaceae</taxon>
        <taxon>Ornithinibacillus</taxon>
    </lineage>
</organism>
<reference evidence="2" key="1">
    <citation type="submission" date="2024-07" db="EMBL/GenBank/DDBJ databases">
        <title>Halotolerant mesophilic bacterium Ornithinibacillus sp. 4-3, sp. nov., isolated from soil.</title>
        <authorList>
            <person name="Sidarenka A.V."/>
            <person name="Guliayeva D.E."/>
            <person name="Leanovich S.I."/>
            <person name="Hileuskaya K.S."/>
            <person name="Akhremchuk A.E."/>
            <person name="Sikolenko M.A."/>
            <person name="Valentovich L.N."/>
        </authorList>
    </citation>
    <scope>NUCLEOTIDE SEQUENCE</scope>
    <source>
        <strain evidence="2">4-3</strain>
    </source>
</reference>
<keyword evidence="1" id="KW-0472">Membrane</keyword>